<dbReference type="Proteomes" id="UP001215280">
    <property type="component" value="Unassembled WGS sequence"/>
</dbReference>
<sequence>MSRLVCSFILFACFATGLAADTSDDQPIGGFVPKRIPAYIALVLFGISAIIHWIHFFTVKPTRRFLISLPLGMTAMAIGFALRIVYTYPPFTLVRYIAWDLFILLSPCAFLAGLYMLIGRLVAIFDQEVTDRCLLIHSSRIVKFFVWSDFWTFNLQGNGGGLAASKNATLSKVGNWIALVGLIFQALSFLFFTCVLLIFGWRVRAHFPAAWRPQNPRPFKVLSRQPIDDWRILFYVMCATSVGILIRSIFRVAEFAGGATGSIATHEGYFYTFDSLPLWLAMTLYCVVWPARALNEHSGQMELQALHKVLV</sequence>
<dbReference type="PANTHER" id="PTHR31465">
    <property type="entry name" value="PROTEIN RTA1-RELATED"/>
    <property type="match status" value="1"/>
</dbReference>
<feature type="transmembrane region" description="Helical" evidence="5">
    <location>
        <begin position="232"/>
        <end position="250"/>
    </location>
</feature>
<dbReference type="EMBL" id="JARJLG010000005">
    <property type="protein sequence ID" value="KAJ7780592.1"/>
    <property type="molecule type" value="Genomic_DNA"/>
</dbReference>
<keyword evidence="4 5" id="KW-0472">Membrane</keyword>
<name>A0AAD7KCX9_9AGAR</name>
<protein>
    <submittedName>
        <fullName evidence="7">RTA1 like protein-domain-containing protein</fullName>
    </submittedName>
</protein>
<feature type="transmembrane region" description="Helical" evidence="5">
    <location>
        <begin position="176"/>
        <end position="199"/>
    </location>
</feature>
<evidence type="ECO:0000313" key="8">
    <source>
        <dbReference type="Proteomes" id="UP001215280"/>
    </source>
</evidence>
<reference evidence="7" key="1">
    <citation type="submission" date="2023-03" db="EMBL/GenBank/DDBJ databases">
        <title>Massive genome expansion in bonnet fungi (Mycena s.s.) driven by repeated elements and novel gene families across ecological guilds.</title>
        <authorList>
            <consortium name="Lawrence Berkeley National Laboratory"/>
            <person name="Harder C.B."/>
            <person name="Miyauchi S."/>
            <person name="Viragh M."/>
            <person name="Kuo A."/>
            <person name="Thoen E."/>
            <person name="Andreopoulos B."/>
            <person name="Lu D."/>
            <person name="Skrede I."/>
            <person name="Drula E."/>
            <person name="Henrissat B."/>
            <person name="Morin E."/>
            <person name="Kohler A."/>
            <person name="Barry K."/>
            <person name="LaButti K."/>
            <person name="Morin E."/>
            <person name="Salamov A."/>
            <person name="Lipzen A."/>
            <person name="Mereny Z."/>
            <person name="Hegedus B."/>
            <person name="Baldrian P."/>
            <person name="Stursova M."/>
            <person name="Weitz H."/>
            <person name="Taylor A."/>
            <person name="Grigoriev I.V."/>
            <person name="Nagy L.G."/>
            <person name="Martin F."/>
            <person name="Kauserud H."/>
        </authorList>
    </citation>
    <scope>NUCLEOTIDE SEQUENCE</scope>
    <source>
        <strain evidence="7">CBHHK188m</strain>
    </source>
</reference>
<comment type="subcellular location">
    <subcellularLocation>
        <location evidence="1">Membrane</location>
        <topology evidence="1">Multi-pass membrane protein</topology>
    </subcellularLocation>
</comment>
<evidence type="ECO:0000256" key="3">
    <source>
        <dbReference type="ARBA" id="ARBA00022989"/>
    </source>
</evidence>
<evidence type="ECO:0000313" key="7">
    <source>
        <dbReference type="EMBL" id="KAJ7780592.1"/>
    </source>
</evidence>
<dbReference type="Pfam" id="PF04479">
    <property type="entry name" value="RTA1"/>
    <property type="match status" value="1"/>
</dbReference>
<feature type="chain" id="PRO_5042180828" evidence="6">
    <location>
        <begin position="20"/>
        <end position="311"/>
    </location>
</feature>
<gene>
    <name evidence="7" type="ORF">DFH07DRAFT_792828</name>
</gene>
<keyword evidence="3 5" id="KW-1133">Transmembrane helix</keyword>
<evidence type="ECO:0000256" key="2">
    <source>
        <dbReference type="ARBA" id="ARBA00022692"/>
    </source>
</evidence>
<accession>A0AAD7KCX9</accession>
<keyword evidence="2 5" id="KW-0812">Transmembrane</keyword>
<feature type="transmembrane region" description="Helical" evidence="5">
    <location>
        <begin position="270"/>
        <end position="291"/>
    </location>
</feature>
<feature type="transmembrane region" description="Helical" evidence="5">
    <location>
        <begin position="144"/>
        <end position="164"/>
    </location>
</feature>
<dbReference type="PANTHER" id="PTHR31465:SF1">
    <property type="entry name" value="PROTEIN RTA1-RELATED"/>
    <property type="match status" value="1"/>
</dbReference>
<dbReference type="InterPro" id="IPR007568">
    <property type="entry name" value="RTA1"/>
</dbReference>
<feature type="transmembrane region" description="Helical" evidence="5">
    <location>
        <begin position="98"/>
        <end position="123"/>
    </location>
</feature>
<comment type="caution">
    <text evidence="7">The sequence shown here is derived from an EMBL/GenBank/DDBJ whole genome shotgun (WGS) entry which is preliminary data.</text>
</comment>
<evidence type="ECO:0000256" key="5">
    <source>
        <dbReference type="SAM" id="Phobius"/>
    </source>
</evidence>
<organism evidence="7 8">
    <name type="scientific">Mycena maculata</name>
    <dbReference type="NCBI Taxonomy" id="230809"/>
    <lineage>
        <taxon>Eukaryota</taxon>
        <taxon>Fungi</taxon>
        <taxon>Dikarya</taxon>
        <taxon>Basidiomycota</taxon>
        <taxon>Agaricomycotina</taxon>
        <taxon>Agaricomycetes</taxon>
        <taxon>Agaricomycetidae</taxon>
        <taxon>Agaricales</taxon>
        <taxon>Marasmiineae</taxon>
        <taxon>Mycenaceae</taxon>
        <taxon>Mycena</taxon>
    </lineage>
</organism>
<keyword evidence="6" id="KW-0732">Signal</keyword>
<keyword evidence="8" id="KW-1185">Reference proteome</keyword>
<dbReference type="GO" id="GO:0016020">
    <property type="term" value="C:membrane"/>
    <property type="evidence" value="ECO:0007669"/>
    <property type="project" value="UniProtKB-SubCell"/>
</dbReference>
<proteinExistence type="predicted"/>
<feature type="transmembrane region" description="Helical" evidence="5">
    <location>
        <begin position="36"/>
        <end position="58"/>
    </location>
</feature>
<evidence type="ECO:0000256" key="1">
    <source>
        <dbReference type="ARBA" id="ARBA00004141"/>
    </source>
</evidence>
<feature type="transmembrane region" description="Helical" evidence="5">
    <location>
        <begin position="65"/>
        <end position="86"/>
    </location>
</feature>
<dbReference type="AlphaFoldDB" id="A0AAD7KCX9"/>
<feature type="signal peptide" evidence="6">
    <location>
        <begin position="1"/>
        <end position="19"/>
    </location>
</feature>
<evidence type="ECO:0000256" key="4">
    <source>
        <dbReference type="ARBA" id="ARBA00023136"/>
    </source>
</evidence>
<evidence type="ECO:0000256" key="6">
    <source>
        <dbReference type="SAM" id="SignalP"/>
    </source>
</evidence>